<dbReference type="EMBL" id="JAEFBJ010000006">
    <property type="protein sequence ID" value="KAG7599000.1"/>
    <property type="molecule type" value="Genomic_DNA"/>
</dbReference>
<evidence type="ECO:0000313" key="3">
    <source>
        <dbReference type="Proteomes" id="UP000694251"/>
    </source>
</evidence>
<evidence type="ECO:0000259" key="1">
    <source>
        <dbReference type="PROSITE" id="PS50181"/>
    </source>
</evidence>
<comment type="caution">
    <text evidence="2">The sequence shown here is derived from an EMBL/GenBank/DDBJ whole genome shotgun (WGS) entry which is preliminary data.</text>
</comment>
<accession>A0A8T2CLF8</accession>
<dbReference type="InterPro" id="IPR055411">
    <property type="entry name" value="LRR_FXL15/At3g58940/PEG3-like"/>
</dbReference>
<dbReference type="InterPro" id="IPR006566">
    <property type="entry name" value="FBD"/>
</dbReference>
<dbReference type="OrthoDB" id="612216at2759"/>
<dbReference type="PANTHER" id="PTHR31900">
    <property type="entry name" value="F-BOX/RNI SUPERFAMILY PROTEIN-RELATED"/>
    <property type="match status" value="1"/>
</dbReference>
<evidence type="ECO:0000313" key="2">
    <source>
        <dbReference type="EMBL" id="KAG7599000.1"/>
    </source>
</evidence>
<dbReference type="InterPro" id="IPR050232">
    <property type="entry name" value="FBL13/AtMIF1-like"/>
</dbReference>
<feature type="domain" description="F-box" evidence="1">
    <location>
        <begin position="1"/>
        <end position="54"/>
    </location>
</feature>
<dbReference type="PANTHER" id="PTHR31900:SF34">
    <property type="entry name" value="EMB|CAB62440.1-RELATED"/>
    <property type="match status" value="1"/>
</dbReference>
<keyword evidence="3" id="KW-1185">Reference proteome</keyword>
<sequence length="423" mass="48102">MDRLSQLPEALLLRILSLLPAKDVVSTMVLSKRWQFLWMLVPKLVYDESSYHANEYGRFSRFVDRSLTLHEAPVLDTLYLKLGKTSCGTGDIRVWIRTVDNRCLRELVIEIDTSTSDRSSVVLPRSLYTCCRMLVTLKLKNAVLVDDTSSFFFPSLKNLSLVSMKFPGDELIKMLLSNCPVLEDLVVKRCPNDNVTIFTVKVSSLKCLVLHQTESASINVDRGFVIDTPSLECLDIADYRGKFCVIENNMTKIVKANVCHSYEHTQQLMGSISSVKRLYVCIPSSKDAYPVGSVFHCLVHLALCTCETEWLNLLMCVLRDSPKLRALKLVKDHIHQSHKPRPCWNEPSAVPECLLMSLETLEWVKYEGTEEEKEVAAFILRSGSCLKKVTISSKSTDIEKKFEMLKELSLLFRRSPTCQIAFD</sequence>
<dbReference type="PROSITE" id="PS50181">
    <property type="entry name" value="FBOX"/>
    <property type="match status" value="1"/>
</dbReference>
<dbReference type="Pfam" id="PF08387">
    <property type="entry name" value="FBD"/>
    <property type="match status" value="1"/>
</dbReference>
<organism evidence="2 3">
    <name type="scientific">Arabidopsis suecica</name>
    <name type="common">Swedish thale-cress</name>
    <name type="synonym">Cardaminopsis suecica</name>
    <dbReference type="NCBI Taxonomy" id="45249"/>
    <lineage>
        <taxon>Eukaryota</taxon>
        <taxon>Viridiplantae</taxon>
        <taxon>Streptophyta</taxon>
        <taxon>Embryophyta</taxon>
        <taxon>Tracheophyta</taxon>
        <taxon>Spermatophyta</taxon>
        <taxon>Magnoliopsida</taxon>
        <taxon>eudicotyledons</taxon>
        <taxon>Gunneridae</taxon>
        <taxon>Pentapetalae</taxon>
        <taxon>rosids</taxon>
        <taxon>malvids</taxon>
        <taxon>Brassicales</taxon>
        <taxon>Brassicaceae</taxon>
        <taxon>Camelineae</taxon>
        <taxon>Arabidopsis</taxon>
    </lineage>
</organism>
<reference evidence="2 3" key="1">
    <citation type="submission" date="2020-12" db="EMBL/GenBank/DDBJ databases">
        <title>Concerted genomic and epigenomic changes stabilize Arabidopsis allopolyploids.</title>
        <authorList>
            <person name="Chen Z."/>
        </authorList>
    </citation>
    <scope>NUCLEOTIDE SEQUENCE [LARGE SCALE GENOMIC DNA]</scope>
    <source>
        <strain evidence="2">As9502</strain>
        <tissue evidence="2">Leaf</tissue>
    </source>
</reference>
<dbReference type="InterPro" id="IPR001810">
    <property type="entry name" value="F-box_dom"/>
</dbReference>
<dbReference type="Proteomes" id="UP000694251">
    <property type="component" value="Chromosome 6"/>
</dbReference>
<gene>
    <name evidence="2" type="ORF">ISN44_As06g032000</name>
</gene>
<name>A0A8T2CLF8_ARASU</name>
<dbReference type="AlphaFoldDB" id="A0A8T2CLF8"/>
<dbReference type="Pfam" id="PF00646">
    <property type="entry name" value="F-box"/>
    <property type="match status" value="1"/>
</dbReference>
<proteinExistence type="predicted"/>
<dbReference type="Pfam" id="PF24758">
    <property type="entry name" value="LRR_At5g56370"/>
    <property type="match status" value="1"/>
</dbReference>
<protein>
    <submittedName>
        <fullName evidence="2">FBD domain</fullName>
    </submittedName>
</protein>
<dbReference type="SMART" id="SM00579">
    <property type="entry name" value="FBD"/>
    <property type="match status" value="1"/>
</dbReference>